<dbReference type="EMBL" id="JAICCF010000002">
    <property type="protein sequence ID" value="MBW8684951.1"/>
    <property type="molecule type" value="Genomic_DNA"/>
</dbReference>
<proteinExistence type="predicted"/>
<dbReference type="RefSeq" id="WP_220250154.1">
    <property type="nucleotide sequence ID" value="NZ_JAICCF010000002.1"/>
</dbReference>
<protein>
    <recommendedName>
        <fullName evidence="3">OmpA family protein</fullName>
    </recommendedName>
</protein>
<reference evidence="1 2" key="1">
    <citation type="submission" date="2021-08" db="EMBL/GenBank/DDBJ databases">
        <title>The genome sequence of Chitinophaga sp. B61.</title>
        <authorList>
            <person name="Zhang X."/>
        </authorList>
    </citation>
    <scope>NUCLEOTIDE SEQUENCE [LARGE SCALE GENOMIC DNA]</scope>
    <source>
        <strain evidence="1 2">B61</strain>
    </source>
</reference>
<evidence type="ECO:0000313" key="2">
    <source>
        <dbReference type="Proteomes" id="UP000812961"/>
    </source>
</evidence>
<accession>A0ABS7GC08</accession>
<comment type="caution">
    <text evidence="1">The sequence shown here is derived from an EMBL/GenBank/DDBJ whole genome shotgun (WGS) entry which is preliminary data.</text>
</comment>
<evidence type="ECO:0008006" key="3">
    <source>
        <dbReference type="Google" id="ProtNLM"/>
    </source>
</evidence>
<gene>
    <name evidence="1" type="ORF">K1Y79_11475</name>
</gene>
<organism evidence="1 2">
    <name type="scientific">Chitinophaga rhizophila</name>
    <dbReference type="NCBI Taxonomy" id="2866212"/>
    <lineage>
        <taxon>Bacteria</taxon>
        <taxon>Pseudomonadati</taxon>
        <taxon>Bacteroidota</taxon>
        <taxon>Chitinophagia</taxon>
        <taxon>Chitinophagales</taxon>
        <taxon>Chitinophagaceae</taxon>
        <taxon>Chitinophaga</taxon>
    </lineage>
</organism>
<evidence type="ECO:0000313" key="1">
    <source>
        <dbReference type="EMBL" id="MBW8684951.1"/>
    </source>
</evidence>
<dbReference type="Proteomes" id="UP000812961">
    <property type="component" value="Unassembled WGS sequence"/>
</dbReference>
<keyword evidence="2" id="KW-1185">Reference proteome</keyword>
<sequence length="628" mass="71014">MPDLKYATIILLLPLLLFIGSRAAAQSSFTLLEGRFSNTCSSCNQVFSEMPYEVLFGIRMDGNNITFTMNNIAWFHKIINSPDMGITVDIVSRSRYNCNTPLKSGSTHGFVLKPIYRNELIRKADTVGGLIIIPIGKIPAHLSNQVIEGNLVIVNGKNICQYHPAFDIERGPLELLPMGFYTDTLQQAEFTGNSDTAASIIYTTKKNITLPFRKATATLESAELSQLRDSIASGNYSVRHIEVRAYSSVEGPEETNRLLMQKRAKAVQEAINGISPGKPSATIIPAENWIEFNRDVIPKMPQWKTLSKTAIKRQLQNKELLAQLEPLLAAHRKAVITIWLDKNTRLSDMANDALIPAFNKSVKERSNTDSRRILKEIAVRVADNRLPDTYIDQLEIPATIDYLDLLSDRAMYSYNIGLLFEDEILKEMYALRQLKPADPFLSYNICILEILGLKFHAAVPININQLLANIKQLAARGIHPSLVNRMLINYNIVLAELLMEQGKYEQKDVAVEYVSNAFSKLTPNDKERYSLARFFTEYGRMDLATAMIKPRVNQLDAAENIIFYFINLCFFDHESFDSEDFQNAVLNAANINRARFCQFFQPPDSGGSSFQLLEYDEIRKFNCDNCPQ</sequence>
<name>A0ABS7GC08_9BACT</name>